<dbReference type="AlphaFoldDB" id="A0A1W9YQM5"/>
<protein>
    <submittedName>
        <fullName evidence="2">Uncharacterized protein</fullName>
    </submittedName>
</protein>
<evidence type="ECO:0000256" key="1">
    <source>
        <dbReference type="SAM" id="Phobius"/>
    </source>
</evidence>
<feature type="transmembrane region" description="Helical" evidence="1">
    <location>
        <begin position="46"/>
        <end position="67"/>
    </location>
</feature>
<comment type="caution">
    <text evidence="2">The sequence shown here is derived from an EMBL/GenBank/DDBJ whole genome shotgun (WGS) entry which is preliminary data.</text>
</comment>
<keyword evidence="3" id="KW-1185">Reference proteome</keyword>
<feature type="transmembrane region" description="Helical" evidence="1">
    <location>
        <begin position="102"/>
        <end position="122"/>
    </location>
</feature>
<feature type="transmembrane region" description="Helical" evidence="1">
    <location>
        <begin position="17"/>
        <end position="39"/>
    </location>
</feature>
<accession>A0A1W9YQM5</accession>
<keyword evidence="1" id="KW-0812">Transmembrane</keyword>
<name>A0A1W9YQM5_MYCBA</name>
<dbReference type="STRING" id="564198.BST17_25215"/>
<dbReference type="Proteomes" id="UP000192366">
    <property type="component" value="Unassembled WGS sequence"/>
</dbReference>
<sequence length="162" mass="15977">MLAVVTMGAASYPAAELLFAPALPVAAAISGIAIILSALAASRRRIATVPAALLVAAGLALAASAFADRQLSDATLVMATTLGASAVVVIGTGTTMPAPARILLVTAGVAALLGYFAAVSGHGVDGRYALYPVLVSSIVLAWVRPAPVVPTPLPARPGEVAV</sequence>
<keyword evidence="1" id="KW-1133">Transmembrane helix</keyword>
<keyword evidence="1" id="KW-0472">Membrane</keyword>
<evidence type="ECO:0000313" key="3">
    <source>
        <dbReference type="Proteomes" id="UP000192366"/>
    </source>
</evidence>
<gene>
    <name evidence="2" type="ORF">BST17_25215</name>
</gene>
<evidence type="ECO:0000313" key="2">
    <source>
        <dbReference type="EMBL" id="ORA02100.1"/>
    </source>
</evidence>
<feature type="transmembrane region" description="Helical" evidence="1">
    <location>
        <begin position="73"/>
        <end position="90"/>
    </location>
</feature>
<dbReference type="EMBL" id="MVHJ01000034">
    <property type="protein sequence ID" value="ORA02100.1"/>
    <property type="molecule type" value="Genomic_DNA"/>
</dbReference>
<organism evidence="2 3">
    <name type="scientific">Mycolicibacterium bacteremicum</name>
    <name type="common">Mycobacterium bacteremicum</name>
    <dbReference type="NCBI Taxonomy" id="564198"/>
    <lineage>
        <taxon>Bacteria</taxon>
        <taxon>Bacillati</taxon>
        <taxon>Actinomycetota</taxon>
        <taxon>Actinomycetes</taxon>
        <taxon>Mycobacteriales</taxon>
        <taxon>Mycobacteriaceae</taxon>
        <taxon>Mycolicibacterium</taxon>
    </lineage>
</organism>
<reference evidence="2 3" key="1">
    <citation type="submission" date="2017-02" db="EMBL/GenBank/DDBJ databases">
        <title>The new phylogeny of genus Mycobacterium.</title>
        <authorList>
            <person name="Tortoli E."/>
            <person name="Trovato A."/>
            <person name="Cirillo D.M."/>
        </authorList>
    </citation>
    <scope>NUCLEOTIDE SEQUENCE [LARGE SCALE GENOMIC DNA]</scope>
    <source>
        <strain evidence="2 3">DSM 45578</strain>
    </source>
</reference>
<proteinExistence type="predicted"/>